<comment type="caution">
    <text evidence="2">The sequence shown here is derived from an EMBL/GenBank/DDBJ whole genome shotgun (WGS) entry which is preliminary data.</text>
</comment>
<keyword evidence="3" id="KW-1185">Reference proteome</keyword>
<evidence type="ECO:0008006" key="4">
    <source>
        <dbReference type="Google" id="ProtNLM"/>
    </source>
</evidence>
<protein>
    <recommendedName>
        <fullName evidence="4">Outer membrane protein beta-barrel domain-containing protein</fullName>
    </recommendedName>
</protein>
<proteinExistence type="predicted"/>
<evidence type="ECO:0000313" key="3">
    <source>
        <dbReference type="Proteomes" id="UP001142175"/>
    </source>
</evidence>
<dbReference type="AlphaFoldDB" id="A0A9X2P4R9"/>
<sequence>MNKFRSFAVILIFGLFISIQAHAQVHVGVYHSGIINQVGVGTDNEKKYFGELRLDATDLIDFPFGVEGMFHRNFRRGEWVNLHAGIMLGINDEGDGRFGIPLGLTFKPIAAHRNFAVLMEATPNVYLSPGSGDLSIRTNIGLRYTFRKEKD</sequence>
<feature type="chain" id="PRO_5040986120" description="Outer membrane protein beta-barrel domain-containing protein" evidence="1">
    <location>
        <begin position="24"/>
        <end position="151"/>
    </location>
</feature>
<gene>
    <name evidence="2" type="ORF">NU887_14885</name>
</gene>
<feature type="signal peptide" evidence="1">
    <location>
        <begin position="1"/>
        <end position="23"/>
    </location>
</feature>
<dbReference type="RefSeq" id="WP_258424179.1">
    <property type="nucleotide sequence ID" value="NZ_JANSUY010000014.1"/>
</dbReference>
<organism evidence="2 3">
    <name type="scientific">Aquiflexum gelatinilyticum</name>
    <dbReference type="NCBI Taxonomy" id="2961943"/>
    <lineage>
        <taxon>Bacteria</taxon>
        <taxon>Pseudomonadati</taxon>
        <taxon>Bacteroidota</taxon>
        <taxon>Cytophagia</taxon>
        <taxon>Cytophagales</taxon>
        <taxon>Cyclobacteriaceae</taxon>
        <taxon>Aquiflexum</taxon>
    </lineage>
</organism>
<keyword evidence="1" id="KW-0732">Signal</keyword>
<dbReference type="Proteomes" id="UP001142175">
    <property type="component" value="Unassembled WGS sequence"/>
</dbReference>
<evidence type="ECO:0000313" key="2">
    <source>
        <dbReference type="EMBL" id="MCR9016329.1"/>
    </source>
</evidence>
<name>A0A9X2P4R9_9BACT</name>
<accession>A0A9X2P4R9</accession>
<reference evidence="2" key="1">
    <citation type="submission" date="2022-08" db="EMBL/GenBank/DDBJ databases">
        <authorList>
            <person name="Zhang D."/>
        </authorList>
    </citation>
    <scope>NUCLEOTIDE SEQUENCE</scope>
    <source>
        <strain evidence="2">XJ19-11</strain>
    </source>
</reference>
<dbReference type="EMBL" id="JANSUY010000014">
    <property type="protein sequence ID" value="MCR9016329.1"/>
    <property type="molecule type" value="Genomic_DNA"/>
</dbReference>
<evidence type="ECO:0000256" key="1">
    <source>
        <dbReference type="SAM" id="SignalP"/>
    </source>
</evidence>